<feature type="region of interest" description="Disordered" evidence="1">
    <location>
        <begin position="45"/>
        <end position="70"/>
    </location>
</feature>
<protein>
    <submittedName>
        <fullName evidence="2">Uncharacterized protein</fullName>
    </submittedName>
</protein>
<dbReference type="EMBL" id="BGPR01005585">
    <property type="protein sequence ID" value="GBN11507.1"/>
    <property type="molecule type" value="Genomic_DNA"/>
</dbReference>
<organism evidence="2 4">
    <name type="scientific">Araneus ventricosus</name>
    <name type="common">Orbweaver spider</name>
    <name type="synonym">Epeira ventricosa</name>
    <dbReference type="NCBI Taxonomy" id="182803"/>
    <lineage>
        <taxon>Eukaryota</taxon>
        <taxon>Metazoa</taxon>
        <taxon>Ecdysozoa</taxon>
        <taxon>Arthropoda</taxon>
        <taxon>Chelicerata</taxon>
        <taxon>Arachnida</taxon>
        <taxon>Araneae</taxon>
        <taxon>Araneomorphae</taxon>
        <taxon>Entelegynae</taxon>
        <taxon>Araneoidea</taxon>
        <taxon>Araneidae</taxon>
        <taxon>Araneus</taxon>
    </lineage>
</organism>
<evidence type="ECO:0000313" key="2">
    <source>
        <dbReference type="EMBL" id="GBN11507.1"/>
    </source>
</evidence>
<dbReference type="Proteomes" id="UP000499080">
    <property type="component" value="Unassembled WGS sequence"/>
</dbReference>
<evidence type="ECO:0000313" key="4">
    <source>
        <dbReference type="Proteomes" id="UP000499080"/>
    </source>
</evidence>
<dbReference type="EMBL" id="BGPR01005585">
    <property type="protein sequence ID" value="GBN11510.1"/>
    <property type="molecule type" value="Genomic_DNA"/>
</dbReference>
<gene>
    <name evidence="2" type="ORF">AVEN_194003_1</name>
    <name evidence="3" type="ORF">AVEN_194006_1</name>
</gene>
<sequence length="104" mass="11439">MKNASPCHTESLERMKQPTTWLFATLFPMVGNGLSWRETFNKGLRSGCTGQKSAPPAGKPQPTGDDFKQTPQCNLQAPIICGVIKKCCINKTSENSNEVQQRPT</sequence>
<accession>A0A4Y2LDS8</accession>
<proteinExistence type="predicted"/>
<name>A0A4Y2LDS8_ARAVE</name>
<evidence type="ECO:0000256" key="1">
    <source>
        <dbReference type="SAM" id="MobiDB-lite"/>
    </source>
</evidence>
<keyword evidence="4" id="KW-1185">Reference proteome</keyword>
<evidence type="ECO:0000313" key="3">
    <source>
        <dbReference type="EMBL" id="GBN11510.1"/>
    </source>
</evidence>
<comment type="caution">
    <text evidence="2">The sequence shown here is derived from an EMBL/GenBank/DDBJ whole genome shotgun (WGS) entry which is preliminary data.</text>
</comment>
<dbReference type="AlphaFoldDB" id="A0A4Y2LDS8"/>
<reference evidence="2 4" key="1">
    <citation type="journal article" date="2019" name="Sci. Rep.">
        <title>Orb-weaving spider Araneus ventricosus genome elucidates the spidroin gene catalogue.</title>
        <authorList>
            <person name="Kono N."/>
            <person name="Nakamura H."/>
            <person name="Ohtoshi R."/>
            <person name="Moran D.A.P."/>
            <person name="Shinohara A."/>
            <person name="Yoshida Y."/>
            <person name="Fujiwara M."/>
            <person name="Mori M."/>
            <person name="Tomita M."/>
            <person name="Arakawa K."/>
        </authorList>
    </citation>
    <scope>NUCLEOTIDE SEQUENCE [LARGE SCALE GENOMIC DNA]</scope>
</reference>